<name>A0A146K3A2_9EUKA</name>
<proteinExistence type="predicted"/>
<evidence type="ECO:0000313" key="1">
    <source>
        <dbReference type="EMBL" id="JAP90166.1"/>
    </source>
</evidence>
<dbReference type="InterPro" id="IPR036770">
    <property type="entry name" value="Ankyrin_rpt-contain_sf"/>
</dbReference>
<gene>
    <name evidence="1" type="ORF">TPC1_30339</name>
</gene>
<dbReference type="SUPFAM" id="SSF48403">
    <property type="entry name" value="Ankyrin repeat"/>
    <property type="match status" value="1"/>
</dbReference>
<organism evidence="1">
    <name type="scientific">Trepomonas sp. PC1</name>
    <dbReference type="NCBI Taxonomy" id="1076344"/>
    <lineage>
        <taxon>Eukaryota</taxon>
        <taxon>Metamonada</taxon>
        <taxon>Diplomonadida</taxon>
        <taxon>Hexamitidae</taxon>
        <taxon>Hexamitinae</taxon>
        <taxon>Trepomonas</taxon>
    </lineage>
</organism>
<reference evidence="1" key="1">
    <citation type="submission" date="2015-07" db="EMBL/GenBank/DDBJ databases">
        <title>Adaptation to a free-living lifestyle via gene acquisitions in the diplomonad Trepomonas sp. PC1.</title>
        <authorList>
            <person name="Xu F."/>
            <person name="Jerlstrom-Hultqvist J."/>
            <person name="Kolisko M."/>
            <person name="Simpson A.G.B."/>
            <person name="Roger A.J."/>
            <person name="Svard S.G."/>
            <person name="Andersson J.O."/>
        </authorList>
    </citation>
    <scope>NUCLEOTIDE SEQUENCE</scope>
    <source>
        <strain evidence="1">PC1</strain>
    </source>
</reference>
<evidence type="ECO:0008006" key="2">
    <source>
        <dbReference type="Google" id="ProtNLM"/>
    </source>
</evidence>
<feature type="non-terminal residue" evidence="1">
    <location>
        <position position="688"/>
    </location>
</feature>
<accession>A0A146K3A2</accession>
<protein>
    <recommendedName>
        <fullName evidence="2">Ankyrin repeat-containing protein</fullName>
    </recommendedName>
</protein>
<sequence length="688" mass="81112">LKPNQRLFLTIIDENFFFYCNNVCYKCDIDFNILQKFEIDFPYSLKSKELEIYDVKGYFLTTFQFQNRHFGCISYQIYEFGAGSVRHVANIPKWKRKKSEIGMMTSHNGILYFKSRNALFKATSSEPFQFQKVKFQTSENTHIRDLASFSGQMFANDMEKMLCNGFIHTQCDDFDFDDIIIQTNEYAVAYEEDKLILINYTDQLNRYEVEFQKSQFNSVPQLTLSGWELHPEWMDKFLVKYKLECLPVAQQFDFEATIAKYNFVLTEFQKEYFKNNSRVLQAIDEKIDLSSINQIDLLYFLAEQKRFDLITKLVSEKRLANGSLTNIEMGLFKDAPDLMIFADAMQLSEDDSRAQFAKMLLDRQLETEAIEFMNFSFFDDDLKQKEPKYSQYIEKAHLMADDYSNLCYTCAQHDHFQIFKCIVMKFKNTMKMFMENDEGNPYYDSPVGMACEYFTKNNQIRQIVELWGDVEYDGTTALMMFANHRTKKIPKFLLHQIGMQGKDGKTALMEAVDKDKLYSKKQILQLVSETQLADRDGENVFDQFSYREDKPNLLFEILCSHISYKQYKDLPVEQKELISYKRKCKLIKGNWLLFQIQPDDIEPFVQKTHSLTGMLLKIKECLQNNNKIDECSKDYFGKTQEIFKVISQQDAENQECDCFGRTPDQFEQIKCILMQYDDDDSDQTISVC</sequence>
<dbReference type="AlphaFoldDB" id="A0A146K3A2"/>
<dbReference type="EMBL" id="GDID01006440">
    <property type="protein sequence ID" value="JAP90166.1"/>
    <property type="molecule type" value="Transcribed_RNA"/>
</dbReference>
<feature type="non-terminal residue" evidence="1">
    <location>
        <position position="1"/>
    </location>
</feature>